<proteinExistence type="predicted"/>
<name>A0ABX6P8B6_9BURK</name>
<dbReference type="InterPro" id="IPR058548">
    <property type="entry name" value="MlaB-like_STAS"/>
</dbReference>
<evidence type="ECO:0000259" key="1">
    <source>
        <dbReference type="PROSITE" id="PS50801"/>
    </source>
</evidence>
<feature type="domain" description="STAS" evidence="1">
    <location>
        <begin position="1"/>
        <end position="93"/>
    </location>
</feature>
<keyword evidence="3" id="KW-1185">Reference proteome</keyword>
<dbReference type="InterPro" id="IPR002645">
    <property type="entry name" value="STAS_dom"/>
</dbReference>
<dbReference type="CDD" id="cd07043">
    <property type="entry name" value="STAS_anti-anti-sigma_factors"/>
    <property type="match status" value="1"/>
</dbReference>
<dbReference type="Pfam" id="PF13466">
    <property type="entry name" value="STAS_2"/>
    <property type="match status" value="1"/>
</dbReference>
<dbReference type="PANTHER" id="PTHR35849:SF2">
    <property type="entry name" value="BLR2341 PROTEIN"/>
    <property type="match status" value="1"/>
</dbReference>
<dbReference type="Proteomes" id="UP000500826">
    <property type="component" value="Chromosome"/>
</dbReference>
<organism evidence="2 3">
    <name type="scientific">Ramlibacter terrae</name>
    <dbReference type="NCBI Taxonomy" id="2732511"/>
    <lineage>
        <taxon>Bacteria</taxon>
        <taxon>Pseudomonadati</taxon>
        <taxon>Pseudomonadota</taxon>
        <taxon>Betaproteobacteria</taxon>
        <taxon>Burkholderiales</taxon>
        <taxon>Comamonadaceae</taxon>
        <taxon>Ramlibacter</taxon>
    </lineage>
</organism>
<dbReference type="PROSITE" id="PS50801">
    <property type="entry name" value="STAS"/>
    <property type="match status" value="1"/>
</dbReference>
<dbReference type="InterPro" id="IPR052746">
    <property type="entry name" value="MlaB_ABC_Transporter"/>
</dbReference>
<dbReference type="EMBL" id="CP053418">
    <property type="protein sequence ID" value="QJW85216.1"/>
    <property type="molecule type" value="Genomic_DNA"/>
</dbReference>
<protein>
    <submittedName>
        <fullName evidence="2">STAS domain-containing protein</fullName>
    </submittedName>
</protein>
<evidence type="ECO:0000313" key="2">
    <source>
        <dbReference type="EMBL" id="QJW85216.1"/>
    </source>
</evidence>
<reference evidence="2 3" key="1">
    <citation type="submission" date="2020-05" db="EMBL/GenBank/DDBJ databases">
        <title>Ramlibacter rhizophilus sp. nov., isolated from rhizosphere soil of national flower Mugunghwa from South Korea.</title>
        <authorList>
            <person name="Zheng-Fei Y."/>
            <person name="Huan T."/>
        </authorList>
    </citation>
    <scope>NUCLEOTIDE SEQUENCE [LARGE SCALE GENOMIC DNA]</scope>
    <source>
        <strain evidence="2 3">H242</strain>
    </source>
</reference>
<dbReference type="InterPro" id="IPR036513">
    <property type="entry name" value="STAS_dom_sf"/>
</dbReference>
<evidence type="ECO:0000313" key="3">
    <source>
        <dbReference type="Proteomes" id="UP000500826"/>
    </source>
</evidence>
<dbReference type="SUPFAM" id="SSF52091">
    <property type="entry name" value="SpoIIaa-like"/>
    <property type="match status" value="1"/>
</dbReference>
<dbReference type="Gene3D" id="3.30.750.24">
    <property type="entry name" value="STAS domain"/>
    <property type="match status" value="1"/>
</dbReference>
<dbReference type="PANTHER" id="PTHR35849">
    <property type="entry name" value="BLR2341 PROTEIN"/>
    <property type="match status" value="1"/>
</dbReference>
<gene>
    <name evidence="2" type="ORF">HK414_22720</name>
</gene>
<accession>A0ABX6P8B6</accession>
<sequence>MLVLPDEMTHAQAPACCRMLAQALRSDPSTHAVADASALVRFDSSVLAVLLDCRREALALGKTFSVSQLPPKLRELATLYGVSELLPPAALPH</sequence>